<dbReference type="SUPFAM" id="SSF47240">
    <property type="entry name" value="Ferritin-like"/>
    <property type="match status" value="1"/>
</dbReference>
<dbReference type="Pfam" id="PF00210">
    <property type="entry name" value="Ferritin"/>
    <property type="match status" value="1"/>
</dbReference>
<feature type="domain" description="Ferritin/DPS" evidence="2">
    <location>
        <begin position="71"/>
        <end position="201"/>
    </location>
</feature>
<dbReference type="GO" id="GO:0003677">
    <property type="term" value="F:DNA binding"/>
    <property type="evidence" value="ECO:0007669"/>
    <property type="project" value="UniProtKB-KW"/>
</dbReference>
<sequence>MAGSRHSEADMQIIRTARKAAQDLVNHMVALGDDGMPDSPPINSMVPSTPQPMKAVKATTADLATQVCTVLAGTVFLQYKTHAAHWNVEGEDFPQYHAFFEQVYEALGDAVDAIAETLRTLDYKAPATLFALAIHQPLDTTTADASLDALIASISVDNMRIIDVLNGGVIMAGEVAEFGVQNFLQDRLMYHQKLRWQLRAIMMAEPDEMNPMELAETPAQEVAEPVDMQMYEYEPDGMAAIRATADRNATPKEREAMPAGDFVIPDTRNFPIITPDDVPAAVSTWGRYKGDVTFEQFKSDLIALAKRKGPDFVAALPKEWRDEMAKSVQDFARKLIGIMQ</sequence>
<evidence type="ECO:0000259" key="2">
    <source>
        <dbReference type="Pfam" id="PF00210"/>
    </source>
</evidence>
<dbReference type="PRINTS" id="PR01346">
    <property type="entry name" value="HELNAPAPROT"/>
</dbReference>
<dbReference type="PANTHER" id="PTHR42932:SF1">
    <property type="entry name" value="GENERAL STRESS PROTEIN 20U"/>
    <property type="match status" value="1"/>
</dbReference>
<proteinExistence type="inferred from homology"/>
<gene>
    <name evidence="3" type="ORF">UFOVP107_9</name>
    <name evidence="4" type="ORF">UFOVP214_42</name>
</gene>
<dbReference type="InterPro" id="IPR008331">
    <property type="entry name" value="Ferritin_DPS_dom"/>
</dbReference>
<keyword evidence="4" id="KW-0238">DNA-binding</keyword>
<protein>
    <submittedName>
        <fullName evidence="4">DNA-binding protein Dps</fullName>
    </submittedName>
</protein>
<dbReference type="Gene3D" id="1.20.1260.10">
    <property type="match status" value="1"/>
</dbReference>
<dbReference type="EMBL" id="LR796224">
    <property type="protein sequence ID" value="CAB4128113.1"/>
    <property type="molecule type" value="Genomic_DNA"/>
</dbReference>
<accession>A0A6J7WLL1</accession>
<evidence type="ECO:0000313" key="3">
    <source>
        <dbReference type="EMBL" id="CAB4128113.1"/>
    </source>
</evidence>
<dbReference type="InterPro" id="IPR012347">
    <property type="entry name" value="Ferritin-like"/>
</dbReference>
<organism evidence="4">
    <name type="scientific">uncultured Caudovirales phage</name>
    <dbReference type="NCBI Taxonomy" id="2100421"/>
    <lineage>
        <taxon>Viruses</taxon>
        <taxon>Duplodnaviria</taxon>
        <taxon>Heunggongvirae</taxon>
        <taxon>Uroviricota</taxon>
        <taxon>Caudoviricetes</taxon>
        <taxon>Peduoviridae</taxon>
        <taxon>Maltschvirus</taxon>
        <taxon>Maltschvirus maltsch</taxon>
    </lineage>
</organism>
<dbReference type="InterPro" id="IPR002177">
    <property type="entry name" value="DPS_DNA-bd"/>
</dbReference>
<dbReference type="EMBL" id="LR798264">
    <property type="protein sequence ID" value="CAB5218637.1"/>
    <property type="molecule type" value="Genomic_DNA"/>
</dbReference>
<dbReference type="InterPro" id="IPR009078">
    <property type="entry name" value="Ferritin-like_SF"/>
</dbReference>
<comment type="similarity">
    <text evidence="1">Belongs to the Dps family.</text>
</comment>
<name>A0A6J7WLL1_9CAUD</name>
<reference evidence="4" key="1">
    <citation type="submission" date="2020-05" db="EMBL/GenBank/DDBJ databases">
        <authorList>
            <person name="Chiriac C."/>
            <person name="Salcher M."/>
            <person name="Ghai R."/>
            <person name="Kavagutti S V."/>
        </authorList>
    </citation>
    <scope>NUCLEOTIDE SEQUENCE</scope>
</reference>
<dbReference type="PANTHER" id="PTHR42932">
    <property type="entry name" value="GENERAL STRESS PROTEIN 20U"/>
    <property type="match status" value="1"/>
</dbReference>
<evidence type="ECO:0000256" key="1">
    <source>
        <dbReference type="ARBA" id="ARBA00009497"/>
    </source>
</evidence>
<dbReference type="GO" id="GO:0008199">
    <property type="term" value="F:ferric iron binding"/>
    <property type="evidence" value="ECO:0007669"/>
    <property type="project" value="InterPro"/>
</dbReference>
<evidence type="ECO:0000313" key="4">
    <source>
        <dbReference type="EMBL" id="CAB5218637.1"/>
    </source>
</evidence>
<dbReference type="CDD" id="cd01043">
    <property type="entry name" value="DPS"/>
    <property type="match status" value="1"/>
</dbReference>